<reference evidence="2 3" key="1">
    <citation type="submission" date="2016-07" db="EMBL/GenBank/DDBJ databases">
        <title>Pervasive Adenine N6-methylation of Active Genes in Fungi.</title>
        <authorList>
            <consortium name="DOE Joint Genome Institute"/>
            <person name="Mondo S.J."/>
            <person name="Dannebaum R.O."/>
            <person name="Kuo R.C."/>
            <person name="Labutti K."/>
            <person name="Haridas S."/>
            <person name="Kuo A."/>
            <person name="Salamov A."/>
            <person name="Ahrendt S.R."/>
            <person name="Lipzen A."/>
            <person name="Sullivan W."/>
            <person name="Andreopoulos W.B."/>
            <person name="Clum A."/>
            <person name="Lindquist E."/>
            <person name="Daum C."/>
            <person name="Ramamoorthy G.K."/>
            <person name="Gryganskyi A."/>
            <person name="Culley D."/>
            <person name="Magnuson J.K."/>
            <person name="James T.Y."/>
            <person name="O'Malley M.A."/>
            <person name="Stajich J.E."/>
            <person name="Spatafora J.W."/>
            <person name="Visel A."/>
            <person name="Grigoriev I.V."/>
        </authorList>
    </citation>
    <scope>NUCLEOTIDE SEQUENCE [LARGE SCALE GENOMIC DNA]</scope>
    <source>
        <strain evidence="2 3">CBS 931.73</strain>
    </source>
</reference>
<feature type="transmembrane region" description="Helical" evidence="1">
    <location>
        <begin position="192"/>
        <end position="212"/>
    </location>
</feature>
<feature type="transmembrane region" description="Helical" evidence="1">
    <location>
        <begin position="240"/>
        <end position="261"/>
    </location>
</feature>
<accession>A0A1Y1YN34</accession>
<sequence length="269" mass="30387">MIVTKYNVTIPSCDPFGQQQNPFNHTGVLVKALVDCKNANHTFIDIPTKIQLSQNVTKTMLVVRRNGSCLDDQQLLEKLSTIGLPNSVVLLYPISPGLNVCTRTFAPSFANNPLVIGQAIIPQAYVFSEYNATGGLMTLQVSQETNPWNTLVNSQLYSIQYWVFFALKVTGASILLFYILKVMFRGFFEKNIRTALAFLMMTYLLATAFFPWDALDELIFVDPVKAIFEYDLLRSSTFKVYVVLAYLLGIVSCYLLTVTWCRVMMLVHN</sequence>
<feature type="transmembrane region" description="Helical" evidence="1">
    <location>
        <begin position="159"/>
        <end position="180"/>
    </location>
</feature>
<comment type="caution">
    <text evidence="2">The sequence shown here is derived from an EMBL/GenBank/DDBJ whole genome shotgun (WGS) entry which is preliminary data.</text>
</comment>
<protein>
    <submittedName>
        <fullName evidence="2">Uncharacterized protein</fullName>
    </submittedName>
</protein>
<proteinExistence type="predicted"/>
<evidence type="ECO:0000313" key="3">
    <source>
        <dbReference type="Proteomes" id="UP000193498"/>
    </source>
</evidence>
<keyword evidence="1" id="KW-0472">Membrane</keyword>
<dbReference type="Proteomes" id="UP000193498">
    <property type="component" value="Unassembled WGS sequence"/>
</dbReference>
<keyword evidence="3" id="KW-1185">Reference proteome</keyword>
<feature type="non-terminal residue" evidence="2">
    <location>
        <position position="269"/>
    </location>
</feature>
<name>A0A1Y1YN34_9FUNG</name>
<dbReference type="AlphaFoldDB" id="A0A1Y1YN34"/>
<organism evidence="2 3">
    <name type="scientific">Basidiobolus meristosporus CBS 931.73</name>
    <dbReference type="NCBI Taxonomy" id="1314790"/>
    <lineage>
        <taxon>Eukaryota</taxon>
        <taxon>Fungi</taxon>
        <taxon>Fungi incertae sedis</taxon>
        <taxon>Zoopagomycota</taxon>
        <taxon>Entomophthoromycotina</taxon>
        <taxon>Basidiobolomycetes</taxon>
        <taxon>Basidiobolales</taxon>
        <taxon>Basidiobolaceae</taxon>
        <taxon>Basidiobolus</taxon>
    </lineage>
</organism>
<keyword evidence="1" id="KW-1133">Transmembrane helix</keyword>
<evidence type="ECO:0000256" key="1">
    <source>
        <dbReference type="SAM" id="Phobius"/>
    </source>
</evidence>
<gene>
    <name evidence="2" type="ORF">K493DRAFT_406261</name>
</gene>
<keyword evidence="1" id="KW-0812">Transmembrane</keyword>
<evidence type="ECO:0000313" key="2">
    <source>
        <dbReference type="EMBL" id="ORX99378.1"/>
    </source>
</evidence>
<dbReference type="InParanoid" id="A0A1Y1YN34"/>
<dbReference type="EMBL" id="MCFE01000098">
    <property type="protein sequence ID" value="ORX99378.1"/>
    <property type="molecule type" value="Genomic_DNA"/>
</dbReference>